<name>A0A0D7BRB3_9AGAR</name>
<dbReference type="Proteomes" id="UP000054007">
    <property type="component" value="Unassembled WGS sequence"/>
</dbReference>
<organism evidence="1 2">
    <name type="scientific">Cylindrobasidium torrendii FP15055 ss-10</name>
    <dbReference type="NCBI Taxonomy" id="1314674"/>
    <lineage>
        <taxon>Eukaryota</taxon>
        <taxon>Fungi</taxon>
        <taxon>Dikarya</taxon>
        <taxon>Basidiomycota</taxon>
        <taxon>Agaricomycotina</taxon>
        <taxon>Agaricomycetes</taxon>
        <taxon>Agaricomycetidae</taxon>
        <taxon>Agaricales</taxon>
        <taxon>Marasmiineae</taxon>
        <taxon>Physalacriaceae</taxon>
        <taxon>Cylindrobasidium</taxon>
    </lineage>
</organism>
<gene>
    <name evidence="1" type="ORF">CYLTODRAFT_285611</name>
</gene>
<proteinExistence type="predicted"/>
<accession>A0A0D7BRB3</accession>
<evidence type="ECO:0000313" key="1">
    <source>
        <dbReference type="EMBL" id="KIY72972.1"/>
    </source>
</evidence>
<dbReference type="EMBL" id="KN880439">
    <property type="protein sequence ID" value="KIY72972.1"/>
    <property type="molecule type" value="Genomic_DNA"/>
</dbReference>
<sequence length="242" mass="27186">MAQIHFSIPKIRIGCPLPRCREAVASSSHLPQRSRSLDAGLLHIDQQRFEQSSPTRDSVIPFDDAWQWYVYKVSLGISAQTLPSITDPTTPLQRRAHIRRRARCWSNADAVPPRPRPRLVIPEHRRSHSLSIVPEVVRSPSLPHRVDTMHAPHCNAPPTAMPESPTDPHRLCLDTILHDFPIPPETSDGTWSPLSQADVDENIEDVLKLFSGTILSPTMSFGDCSRDSIQTTCIFNVAQGWF</sequence>
<reference evidence="1 2" key="1">
    <citation type="journal article" date="2015" name="Fungal Genet. Biol.">
        <title>Evolution of novel wood decay mechanisms in Agaricales revealed by the genome sequences of Fistulina hepatica and Cylindrobasidium torrendii.</title>
        <authorList>
            <person name="Floudas D."/>
            <person name="Held B.W."/>
            <person name="Riley R."/>
            <person name="Nagy L.G."/>
            <person name="Koehler G."/>
            <person name="Ransdell A.S."/>
            <person name="Younus H."/>
            <person name="Chow J."/>
            <person name="Chiniquy J."/>
            <person name="Lipzen A."/>
            <person name="Tritt A."/>
            <person name="Sun H."/>
            <person name="Haridas S."/>
            <person name="LaButti K."/>
            <person name="Ohm R.A."/>
            <person name="Kues U."/>
            <person name="Blanchette R.A."/>
            <person name="Grigoriev I.V."/>
            <person name="Minto R.E."/>
            <person name="Hibbett D.S."/>
        </authorList>
    </citation>
    <scope>NUCLEOTIDE SEQUENCE [LARGE SCALE GENOMIC DNA]</scope>
    <source>
        <strain evidence="1 2">FP15055 ss-10</strain>
    </source>
</reference>
<dbReference type="AlphaFoldDB" id="A0A0D7BRB3"/>
<protein>
    <submittedName>
        <fullName evidence="1">Uncharacterized protein</fullName>
    </submittedName>
</protein>
<keyword evidence="2" id="KW-1185">Reference proteome</keyword>
<evidence type="ECO:0000313" key="2">
    <source>
        <dbReference type="Proteomes" id="UP000054007"/>
    </source>
</evidence>